<dbReference type="KEGG" id="pko:PKOR_11075"/>
<dbReference type="SMART" id="SM00850">
    <property type="entry name" value="LytTR"/>
    <property type="match status" value="1"/>
</dbReference>
<dbReference type="SUPFAM" id="SSF52172">
    <property type="entry name" value="CheY-like"/>
    <property type="match status" value="1"/>
</dbReference>
<dbReference type="PATRIC" id="fig|400092.3.peg.2417"/>
<dbReference type="PROSITE" id="PS50110">
    <property type="entry name" value="RESPONSE_REGULATORY"/>
    <property type="match status" value="1"/>
</dbReference>
<dbReference type="Pfam" id="PF04397">
    <property type="entry name" value="LytTR"/>
    <property type="match status" value="1"/>
</dbReference>
<dbReference type="GO" id="GO:0000156">
    <property type="term" value="F:phosphorelay response regulator activity"/>
    <property type="evidence" value="ECO:0007669"/>
    <property type="project" value="InterPro"/>
</dbReference>
<evidence type="ECO:0000259" key="2">
    <source>
        <dbReference type="PROSITE" id="PS50110"/>
    </source>
</evidence>
<dbReference type="RefSeq" id="WP_046310783.1">
    <property type="nucleotide sequence ID" value="NZ_CBCSCY010000027.1"/>
</dbReference>
<organism evidence="4 5">
    <name type="scientific">Pontibacter korlensis</name>
    <dbReference type="NCBI Taxonomy" id="400092"/>
    <lineage>
        <taxon>Bacteria</taxon>
        <taxon>Pseudomonadati</taxon>
        <taxon>Bacteroidota</taxon>
        <taxon>Cytophagia</taxon>
        <taxon>Cytophagales</taxon>
        <taxon>Hymenobacteraceae</taxon>
        <taxon>Pontibacter</taxon>
    </lineage>
</organism>
<dbReference type="EMBL" id="CP009621">
    <property type="protein sequence ID" value="AKD03577.1"/>
    <property type="molecule type" value="Genomic_DNA"/>
</dbReference>
<dbReference type="InterPro" id="IPR011006">
    <property type="entry name" value="CheY-like_superfamily"/>
</dbReference>
<dbReference type="Gene3D" id="2.40.50.1020">
    <property type="entry name" value="LytTr DNA-binding domain"/>
    <property type="match status" value="1"/>
</dbReference>
<evidence type="ECO:0000259" key="3">
    <source>
        <dbReference type="PROSITE" id="PS50930"/>
    </source>
</evidence>
<protein>
    <recommendedName>
        <fullName evidence="6">Chemotaxis protein CheY</fullName>
    </recommendedName>
</protein>
<dbReference type="OrthoDB" id="1646880at2"/>
<reference evidence="4 5" key="1">
    <citation type="journal article" date="2015" name="Sci. Rep.">
        <title>Unraveling adaptation of Pontibacter korlensis to radiation and infertility in desert through complete genome and comparative transcriptomic analysis.</title>
        <authorList>
            <person name="Dai J."/>
            <person name="Dai W."/>
            <person name="Qiu C."/>
            <person name="Yang Z."/>
            <person name="Zhang Y."/>
            <person name="Zhou M."/>
            <person name="Zhang L."/>
            <person name="Fang C."/>
            <person name="Gao Q."/>
            <person name="Yang Q."/>
            <person name="Li X."/>
            <person name="Wang Z."/>
            <person name="Wang Z."/>
            <person name="Jia Z."/>
            <person name="Chen X."/>
        </authorList>
    </citation>
    <scope>NUCLEOTIDE SEQUENCE [LARGE SCALE GENOMIC DNA]</scope>
    <source>
        <strain evidence="4 5">X14-1T</strain>
    </source>
</reference>
<dbReference type="PANTHER" id="PTHR37299:SF1">
    <property type="entry name" value="STAGE 0 SPORULATION PROTEIN A HOMOLOG"/>
    <property type="match status" value="1"/>
</dbReference>
<dbReference type="Proteomes" id="UP000033109">
    <property type="component" value="Chromosome"/>
</dbReference>
<keyword evidence="1" id="KW-0597">Phosphoprotein</keyword>
<dbReference type="PANTHER" id="PTHR37299">
    <property type="entry name" value="TRANSCRIPTIONAL REGULATOR-RELATED"/>
    <property type="match status" value="1"/>
</dbReference>
<dbReference type="PROSITE" id="PS50930">
    <property type="entry name" value="HTH_LYTTR"/>
    <property type="match status" value="1"/>
</dbReference>
<dbReference type="Pfam" id="PF00072">
    <property type="entry name" value="Response_reg"/>
    <property type="match status" value="1"/>
</dbReference>
<keyword evidence="5" id="KW-1185">Reference proteome</keyword>
<evidence type="ECO:0008006" key="6">
    <source>
        <dbReference type="Google" id="ProtNLM"/>
    </source>
</evidence>
<proteinExistence type="predicted"/>
<evidence type="ECO:0000256" key="1">
    <source>
        <dbReference type="PROSITE-ProRule" id="PRU00169"/>
    </source>
</evidence>
<dbReference type="InterPro" id="IPR001789">
    <property type="entry name" value="Sig_transdc_resp-reg_receiver"/>
</dbReference>
<dbReference type="HOGENOM" id="CLU_000445_14_1_10"/>
<name>A0A0E3UWQ1_9BACT</name>
<sequence length="241" mass="27098">MTTCYVVDDEQHAIDVLSRYIQNTPGLKLVGSEENPLHALDTITSGKVSADITFLDVDMPQLSGVDLAGLINSCTTVVFTTAYPDYAFQAFEKNAVDYLLKPISYERFLRAVAKVKESLKPKAKKQEDAYFFIKADVKGKFVKVSIEDIVYVEAMQNYVRIQTSSERLTTYLSMKEIEEHLPTADFTRVHKSFIVNNAKVKSVEGNQIMLSNENSVSLGPSYRATFLEMINAKLLKSKRIS</sequence>
<dbReference type="AlphaFoldDB" id="A0A0E3UWQ1"/>
<evidence type="ECO:0000313" key="5">
    <source>
        <dbReference type="Proteomes" id="UP000033109"/>
    </source>
</evidence>
<dbReference type="STRING" id="400092.PKOR_11075"/>
<dbReference type="GO" id="GO:0003677">
    <property type="term" value="F:DNA binding"/>
    <property type="evidence" value="ECO:0007669"/>
    <property type="project" value="InterPro"/>
</dbReference>
<dbReference type="InterPro" id="IPR046947">
    <property type="entry name" value="LytR-like"/>
</dbReference>
<dbReference type="SMART" id="SM00448">
    <property type="entry name" value="REC"/>
    <property type="match status" value="1"/>
</dbReference>
<accession>A0A0E3UWQ1</accession>
<evidence type="ECO:0000313" key="4">
    <source>
        <dbReference type="EMBL" id="AKD03577.1"/>
    </source>
</evidence>
<feature type="modified residue" description="4-aspartylphosphate" evidence="1">
    <location>
        <position position="56"/>
    </location>
</feature>
<dbReference type="InterPro" id="IPR007492">
    <property type="entry name" value="LytTR_DNA-bd_dom"/>
</dbReference>
<gene>
    <name evidence="4" type="ORF">PKOR_11075</name>
</gene>
<feature type="domain" description="Response regulatory" evidence="2">
    <location>
        <begin position="3"/>
        <end position="116"/>
    </location>
</feature>
<dbReference type="Gene3D" id="3.40.50.2300">
    <property type="match status" value="1"/>
</dbReference>
<feature type="domain" description="HTH LytTR-type" evidence="3">
    <location>
        <begin position="133"/>
        <end position="232"/>
    </location>
</feature>